<keyword evidence="2" id="KW-1185">Reference proteome</keyword>
<dbReference type="InterPro" id="IPR044818">
    <property type="entry name" value="ILR3-like"/>
</dbReference>
<sequence length="63" mass="7282">MVYCLYIINSFCRFLKLSSTLEPGRPATTDKLAILGDGVCVLHQHKYESQDFKEMSEKLSRRN</sequence>
<reference evidence="1" key="2">
    <citation type="submission" date="2020-06" db="EMBL/GenBank/DDBJ databases">
        <title>Helianthus annuus Genome sequencing and assembly Release 2.</title>
        <authorList>
            <person name="Gouzy J."/>
            <person name="Langlade N."/>
            <person name="Munos S."/>
        </authorList>
    </citation>
    <scope>NUCLEOTIDE SEQUENCE</scope>
    <source>
        <tissue evidence="1">Leaves</tissue>
    </source>
</reference>
<dbReference type="EMBL" id="MNCJ02000328">
    <property type="protein sequence ID" value="KAF5775073.1"/>
    <property type="molecule type" value="Genomic_DNA"/>
</dbReference>
<organism evidence="1 2">
    <name type="scientific">Helianthus annuus</name>
    <name type="common">Common sunflower</name>
    <dbReference type="NCBI Taxonomy" id="4232"/>
    <lineage>
        <taxon>Eukaryota</taxon>
        <taxon>Viridiplantae</taxon>
        <taxon>Streptophyta</taxon>
        <taxon>Embryophyta</taxon>
        <taxon>Tracheophyta</taxon>
        <taxon>Spermatophyta</taxon>
        <taxon>Magnoliopsida</taxon>
        <taxon>eudicotyledons</taxon>
        <taxon>Gunneridae</taxon>
        <taxon>Pentapetalae</taxon>
        <taxon>asterids</taxon>
        <taxon>campanulids</taxon>
        <taxon>Asterales</taxon>
        <taxon>Asteraceae</taxon>
        <taxon>Asteroideae</taxon>
        <taxon>Heliantheae alliance</taxon>
        <taxon>Heliantheae</taxon>
        <taxon>Helianthus</taxon>
    </lineage>
</organism>
<proteinExistence type="predicted"/>
<dbReference type="Proteomes" id="UP000215914">
    <property type="component" value="Unassembled WGS sequence"/>
</dbReference>
<dbReference type="AlphaFoldDB" id="A0A9K3EL89"/>
<dbReference type="PANTHER" id="PTHR46133">
    <property type="entry name" value="BHLH TRANSCRIPTION FACTOR"/>
    <property type="match status" value="1"/>
</dbReference>
<evidence type="ECO:0000313" key="2">
    <source>
        <dbReference type="Proteomes" id="UP000215914"/>
    </source>
</evidence>
<dbReference type="Gramene" id="mRNA:HanXRQr2_Chr13g0607961">
    <property type="protein sequence ID" value="CDS:HanXRQr2_Chr13g0607961.1"/>
    <property type="gene ID" value="HanXRQr2_Chr13g0607961"/>
</dbReference>
<accession>A0A9K3EL89</accession>
<gene>
    <name evidence="1" type="ORF">HanXRQr2_Chr13g0607961</name>
</gene>
<evidence type="ECO:0000313" key="1">
    <source>
        <dbReference type="EMBL" id="KAF5775073.1"/>
    </source>
</evidence>
<protein>
    <submittedName>
        <fullName evidence="1">Uncharacterized protein</fullName>
    </submittedName>
</protein>
<reference evidence="1" key="1">
    <citation type="journal article" date="2017" name="Nature">
        <title>The sunflower genome provides insights into oil metabolism, flowering and Asterid evolution.</title>
        <authorList>
            <person name="Badouin H."/>
            <person name="Gouzy J."/>
            <person name="Grassa C.J."/>
            <person name="Murat F."/>
            <person name="Staton S.E."/>
            <person name="Cottret L."/>
            <person name="Lelandais-Briere C."/>
            <person name="Owens G.L."/>
            <person name="Carrere S."/>
            <person name="Mayjonade B."/>
            <person name="Legrand L."/>
            <person name="Gill N."/>
            <person name="Kane N.C."/>
            <person name="Bowers J.E."/>
            <person name="Hubner S."/>
            <person name="Bellec A."/>
            <person name="Berard A."/>
            <person name="Berges H."/>
            <person name="Blanchet N."/>
            <person name="Boniface M.C."/>
            <person name="Brunel D."/>
            <person name="Catrice O."/>
            <person name="Chaidir N."/>
            <person name="Claudel C."/>
            <person name="Donnadieu C."/>
            <person name="Faraut T."/>
            <person name="Fievet G."/>
            <person name="Helmstetter N."/>
            <person name="King M."/>
            <person name="Knapp S.J."/>
            <person name="Lai Z."/>
            <person name="Le Paslier M.C."/>
            <person name="Lippi Y."/>
            <person name="Lorenzon L."/>
            <person name="Mandel J.R."/>
            <person name="Marage G."/>
            <person name="Marchand G."/>
            <person name="Marquand E."/>
            <person name="Bret-Mestries E."/>
            <person name="Morien E."/>
            <person name="Nambeesan S."/>
            <person name="Nguyen T."/>
            <person name="Pegot-Espagnet P."/>
            <person name="Pouilly N."/>
            <person name="Raftis F."/>
            <person name="Sallet E."/>
            <person name="Schiex T."/>
            <person name="Thomas J."/>
            <person name="Vandecasteele C."/>
            <person name="Vares D."/>
            <person name="Vear F."/>
            <person name="Vautrin S."/>
            <person name="Crespi M."/>
            <person name="Mangin B."/>
            <person name="Burke J.M."/>
            <person name="Salse J."/>
            <person name="Munos S."/>
            <person name="Vincourt P."/>
            <person name="Rieseberg L.H."/>
            <person name="Langlade N.B."/>
        </authorList>
    </citation>
    <scope>NUCLEOTIDE SEQUENCE</scope>
    <source>
        <tissue evidence="1">Leaves</tissue>
    </source>
</reference>
<dbReference type="PANTHER" id="PTHR46133:SF9">
    <property type="entry name" value="TRANSCRIPTION FACTOR BHLH104"/>
    <property type="match status" value="1"/>
</dbReference>
<dbReference type="GO" id="GO:0046983">
    <property type="term" value="F:protein dimerization activity"/>
    <property type="evidence" value="ECO:0007669"/>
    <property type="project" value="InterPro"/>
</dbReference>
<dbReference type="GO" id="GO:0006879">
    <property type="term" value="P:intracellular iron ion homeostasis"/>
    <property type="evidence" value="ECO:0007669"/>
    <property type="project" value="InterPro"/>
</dbReference>
<dbReference type="GO" id="GO:0003700">
    <property type="term" value="F:DNA-binding transcription factor activity"/>
    <property type="evidence" value="ECO:0007669"/>
    <property type="project" value="InterPro"/>
</dbReference>
<comment type="caution">
    <text evidence="1">The sequence shown here is derived from an EMBL/GenBank/DDBJ whole genome shotgun (WGS) entry which is preliminary data.</text>
</comment>
<name>A0A9K3EL89_HELAN</name>